<comment type="caution">
    <text evidence="2">The sequence shown here is derived from an EMBL/GenBank/DDBJ whole genome shotgun (WGS) entry which is preliminary data.</text>
</comment>
<dbReference type="EMBL" id="MGDD01000220">
    <property type="protein sequence ID" value="OGL44519.1"/>
    <property type="molecule type" value="Genomic_DNA"/>
</dbReference>
<evidence type="ECO:0000313" key="2">
    <source>
        <dbReference type="EMBL" id="OGL44519.1"/>
    </source>
</evidence>
<accession>A0A1F7RSI2</accession>
<dbReference type="Pfam" id="PF02965">
    <property type="entry name" value="Met_synt_B12"/>
    <property type="match status" value="1"/>
</dbReference>
<proteinExistence type="predicted"/>
<dbReference type="Gene3D" id="3.40.109.40">
    <property type="match status" value="1"/>
</dbReference>
<gene>
    <name evidence="2" type="ORF">A2161_13510</name>
</gene>
<evidence type="ECO:0000259" key="1">
    <source>
        <dbReference type="Pfam" id="PF02965"/>
    </source>
</evidence>
<dbReference type="AlphaFoldDB" id="A0A1F7RSI2"/>
<sequence>MQCYIDSLQVKIPVKKVMNKLGYRGKHSQPHQKILRLIETEFETVRDLIDVKVIYGVCALDLKSPQTIILENNFYIKSMKLFKFLNYSISAYLMAITIGPSLDNHIKKLLENGEFSKAVIADVIGSESVEHAANIFHKKIRHEESIKSFSVTGRYSPGYGDWKLEDQLSLHELLETKRIGISLTEGYMMIPQKSISAIIGVFKKEKYEIPKI</sequence>
<dbReference type="Proteomes" id="UP000179266">
    <property type="component" value="Unassembled WGS sequence"/>
</dbReference>
<reference evidence="2 3" key="1">
    <citation type="journal article" date="2016" name="Nat. Commun.">
        <title>Thousands of microbial genomes shed light on interconnected biogeochemical processes in an aquifer system.</title>
        <authorList>
            <person name="Anantharaman K."/>
            <person name="Brown C.T."/>
            <person name="Hug L.A."/>
            <person name="Sharon I."/>
            <person name="Castelle C.J."/>
            <person name="Probst A.J."/>
            <person name="Thomas B.C."/>
            <person name="Singh A."/>
            <person name="Wilkins M.J."/>
            <person name="Karaoz U."/>
            <person name="Brodie E.L."/>
            <person name="Williams K.H."/>
            <person name="Hubbard S.S."/>
            <person name="Banfield J.F."/>
        </authorList>
    </citation>
    <scope>NUCLEOTIDE SEQUENCE [LARGE SCALE GENOMIC DNA]</scope>
</reference>
<feature type="domain" description="AdoMet activation" evidence="1">
    <location>
        <begin position="93"/>
        <end position="207"/>
    </location>
</feature>
<dbReference type="InterPro" id="IPR004223">
    <property type="entry name" value="VitB12-dep_Met_synth_activ_dom"/>
</dbReference>
<dbReference type="InterPro" id="IPR037010">
    <property type="entry name" value="VitB12-dep_Met_synth_activ_sf"/>
</dbReference>
<dbReference type="GO" id="GO:0008705">
    <property type="term" value="F:methionine synthase activity"/>
    <property type="evidence" value="ECO:0007669"/>
    <property type="project" value="InterPro"/>
</dbReference>
<name>A0A1F7RSI2_9BACT</name>
<protein>
    <recommendedName>
        <fullName evidence="1">AdoMet activation domain-containing protein</fullName>
    </recommendedName>
</protein>
<organism evidence="2 3">
    <name type="scientific">Candidatus Schekmanbacteria bacterium RBG_13_48_7</name>
    <dbReference type="NCBI Taxonomy" id="1817878"/>
    <lineage>
        <taxon>Bacteria</taxon>
        <taxon>Candidatus Schekmaniibacteriota</taxon>
    </lineage>
</organism>
<dbReference type="SUPFAM" id="SSF56507">
    <property type="entry name" value="Methionine synthase activation domain-like"/>
    <property type="match status" value="1"/>
</dbReference>
<evidence type="ECO:0000313" key="3">
    <source>
        <dbReference type="Proteomes" id="UP000179266"/>
    </source>
</evidence>